<keyword evidence="2" id="KW-0812">Transmembrane</keyword>
<protein>
    <submittedName>
        <fullName evidence="3">Uncharacterized protein</fullName>
    </submittedName>
</protein>
<evidence type="ECO:0000256" key="2">
    <source>
        <dbReference type="SAM" id="Phobius"/>
    </source>
</evidence>
<keyword evidence="4" id="KW-1185">Reference proteome</keyword>
<feature type="region of interest" description="Disordered" evidence="1">
    <location>
        <begin position="272"/>
        <end position="301"/>
    </location>
</feature>
<organism evidence="3 4">
    <name type="scientific">Abditibacterium utsteinense</name>
    <dbReference type="NCBI Taxonomy" id="1960156"/>
    <lineage>
        <taxon>Bacteria</taxon>
        <taxon>Pseudomonadati</taxon>
        <taxon>Abditibacteriota</taxon>
        <taxon>Abditibacteriia</taxon>
        <taxon>Abditibacteriales</taxon>
        <taxon>Abditibacteriaceae</taxon>
        <taxon>Abditibacterium</taxon>
    </lineage>
</organism>
<accession>A0A2S8SVS9</accession>
<sequence length="301" mass="30764">MAAASGQTQDTSKAKKQVTPEQRKLYVGLGIVGVLALITGAIYLPGLLSGSRSTAVTTPPVAINAATGTSAPSTLPLSGDAGQVSSGMDGAMGMSTSAGTTTLPSQALARFRRDPFQQAFFLPTPVPTLPPPPLPPAPVNIPSPSDVPPLILPGFNGGSAELQRPLNLPPVSIDRLEQGARRPTEAFPPARTLGGIGGGVATPSYDKRLSGVVIADGVRAILEIQGPAGPISHVVQPGDEVDGITILNIQRFNDGTRTVTRMLIRENGEERTVELRAGPPQTQSGFGGIGGPNSFGPPGAP</sequence>
<dbReference type="EMBL" id="NIGF01000003">
    <property type="protein sequence ID" value="PQV64906.1"/>
    <property type="molecule type" value="Genomic_DNA"/>
</dbReference>
<reference evidence="3 4" key="1">
    <citation type="journal article" date="2018" name="Syst. Appl. Microbiol.">
        <title>Abditibacterium utsteinense sp. nov., the first cultivated member of candidate phylum FBP, isolated from ice-free Antarctic soil samples.</title>
        <authorList>
            <person name="Tahon G."/>
            <person name="Tytgat B."/>
            <person name="Lebbe L."/>
            <person name="Carlier A."/>
            <person name="Willems A."/>
        </authorList>
    </citation>
    <scope>NUCLEOTIDE SEQUENCE [LARGE SCALE GENOMIC DNA]</scope>
    <source>
        <strain evidence="3 4">LMG 29911</strain>
    </source>
</reference>
<feature type="transmembrane region" description="Helical" evidence="2">
    <location>
        <begin position="25"/>
        <end position="44"/>
    </location>
</feature>
<keyword evidence="2" id="KW-1133">Transmembrane helix</keyword>
<dbReference type="InParanoid" id="A0A2S8SVS9"/>
<proteinExistence type="predicted"/>
<dbReference type="Proteomes" id="UP000237684">
    <property type="component" value="Unassembled WGS sequence"/>
</dbReference>
<dbReference type="RefSeq" id="WP_105482780.1">
    <property type="nucleotide sequence ID" value="NZ_NIGF01000003.1"/>
</dbReference>
<dbReference type="AlphaFoldDB" id="A0A2S8SVS9"/>
<evidence type="ECO:0000313" key="3">
    <source>
        <dbReference type="EMBL" id="PQV64906.1"/>
    </source>
</evidence>
<evidence type="ECO:0000313" key="4">
    <source>
        <dbReference type="Proteomes" id="UP000237684"/>
    </source>
</evidence>
<name>A0A2S8SVS9_9BACT</name>
<evidence type="ECO:0000256" key="1">
    <source>
        <dbReference type="SAM" id="MobiDB-lite"/>
    </source>
</evidence>
<gene>
    <name evidence="3" type="ORF">B1R32_103173</name>
</gene>
<comment type="caution">
    <text evidence="3">The sequence shown here is derived from an EMBL/GenBank/DDBJ whole genome shotgun (WGS) entry which is preliminary data.</text>
</comment>
<keyword evidence="2" id="KW-0472">Membrane</keyword>